<feature type="transmembrane region" description="Helical" evidence="3">
    <location>
        <begin position="1292"/>
        <end position="1316"/>
    </location>
</feature>
<keyword evidence="3" id="KW-0812">Transmembrane</keyword>
<evidence type="ECO:0000313" key="5">
    <source>
        <dbReference type="EMBL" id="EDQ90894.1"/>
    </source>
</evidence>
<evidence type="ECO:0000256" key="2">
    <source>
        <dbReference type="SAM" id="MobiDB-lite"/>
    </source>
</evidence>
<feature type="coiled-coil region" evidence="1">
    <location>
        <begin position="18"/>
        <end position="52"/>
    </location>
</feature>
<evidence type="ECO:0000256" key="4">
    <source>
        <dbReference type="SAM" id="SignalP"/>
    </source>
</evidence>
<dbReference type="eggNOG" id="ENOG502QRWS">
    <property type="taxonomic scope" value="Eukaryota"/>
</dbReference>
<feature type="region of interest" description="Disordered" evidence="2">
    <location>
        <begin position="710"/>
        <end position="729"/>
    </location>
</feature>
<gene>
    <name evidence="5" type="ORF">MONBRDRAFT_36424</name>
</gene>
<keyword evidence="4" id="KW-0732">Signal</keyword>
<dbReference type="PANTHER" id="PTHR35170:SF1">
    <property type="entry name" value="PROTEIN DD3-3"/>
    <property type="match status" value="1"/>
</dbReference>
<name>A9UUF9_MONBE</name>
<proteinExistence type="predicted"/>
<feature type="compositionally biased region" description="Polar residues" evidence="2">
    <location>
        <begin position="710"/>
        <end position="722"/>
    </location>
</feature>
<evidence type="ECO:0000313" key="6">
    <source>
        <dbReference type="Proteomes" id="UP000001357"/>
    </source>
</evidence>
<dbReference type="OMA" id="LNNDCNT"/>
<dbReference type="GeneID" id="5889438"/>
<protein>
    <submittedName>
        <fullName evidence="5">Uncharacterized protein</fullName>
    </submittedName>
</protein>
<dbReference type="InParanoid" id="A9UUF9"/>
<evidence type="ECO:0000256" key="1">
    <source>
        <dbReference type="SAM" id="Coils"/>
    </source>
</evidence>
<keyword evidence="6" id="KW-1185">Reference proteome</keyword>
<feature type="region of interest" description="Disordered" evidence="2">
    <location>
        <begin position="494"/>
        <end position="518"/>
    </location>
</feature>
<dbReference type="EMBL" id="CH991546">
    <property type="protein sequence ID" value="EDQ90894.1"/>
    <property type="molecule type" value="Genomic_DNA"/>
</dbReference>
<keyword evidence="1" id="KW-0175">Coiled coil</keyword>
<reference evidence="5 6" key="1">
    <citation type="journal article" date="2008" name="Nature">
        <title>The genome of the choanoflagellate Monosiga brevicollis and the origin of metazoans.</title>
        <authorList>
            <consortium name="JGI Sequencing"/>
            <person name="King N."/>
            <person name="Westbrook M.J."/>
            <person name="Young S.L."/>
            <person name="Kuo A."/>
            <person name="Abedin M."/>
            <person name="Chapman J."/>
            <person name="Fairclough S."/>
            <person name="Hellsten U."/>
            <person name="Isogai Y."/>
            <person name="Letunic I."/>
            <person name="Marr M."/>
            <person name="Pincus D."/>
            <person name="Putnam N."/>
            <person name="Rokas A."/>
            <person name="Wright K.J."/>
            <person name="Zuzow R."/>
            <person name="Dirks W."/>
            <person name="Good M."/>
            <person name="Goodstein D."/>
            <person name="Lemons D."/>
            <person name="Li W."/>
            <person name="Lyons J.B."/>
            <person name="Morris A."/>
            <person name="Nichols S."/>
            <person name="Richter D.J."/>
            <person name="Salamov A."/>
            <person name="Bork P."/>
            <person name="Lim W.A."/>
            <person name="Manning G."/>
            <person name="Miller W.T."/>
            <person name="McGinnis W."/>
            <person name="Shapiro H."/>
            <person name="Tjian R."/>
            <person name="Grigoriev I.V."/>
            <person name="Rokhsar D."/>
        </authorList>
    </citation>
    <scope>NUCLEOTIDE SEQUENCE [LARGE SCALE GENOMIC DNA]</scope>
    <source>
        <strain evidence="6">MX1 / ATCC 50154</strain>
    </source>
</reference>
<feature type="chain" id="PRO_5002744724" evidence="4">
    <location>
        <begin position="19"/>
        <end position="1345"/>
    </location>
</feature>
<evidence type="ECO:0000256" key="3">
    <source>
        <dbReference type="SAM" id="Phobius"/>
    </source>
</evidence>
<dbReference type="Proteomes" id="UP000001357">
    <property type="component" value="Unassembled WGS sequence"/>
</dbReference>
<keyword evidence="3" id="KW-1133">Transmembrane helix</keyword>
<dbReference type="KEGG" id="mbr:MONBRDRAFT_36424"/>
<organism evidence="5 6">
    <name type="scientific">Monosiga brevicollis</name>
    <name type="common">Choanoflagellate</name>
    <dbReference type="NCBI Taxonomy" id="81824"/>
    <lineage>
        <taxon>Eukaryota</taxon>
        <taxon>Choanoflagellata</taxon>
        <taxon>Craspedida</taxon>
        <taxon>Salpingoecidae</taxon>
        <taxon>Monosiga</taxon>
    </lineage>
</organism>
<dbReference type="STRING" id="81824.A9UUF9"/>
<dbReference type="PANTHER" id="PTHR35170">
    <property type="entry name" value="PROTEIN DD3-3"/>
    <property type="match status" value="1"/>
</dbReference>
<dbReference type="InterPro" id="IPR053320">
    <property type="entry name" value="Protein_DD3-3_O-glyco"/>
</dbReference>
<feature type="signal peptide" evidence="4">
    <location>
        <begin position="1"/>
        <end position="18"/>
    </location>
</feature>
<dbReference type="RefSeq" id="XP_001744191.1">
    <property type="nucleotide sequence ID" value="XM_001744139.1"/>
</dbReference>
<accession>A9UUF9</accession>
<sequence length="1345" mass="147455">MARHFMTCAALLVAAVNADMYLQNMRGSNNRLDEARRDRNNANRLFDSQNNNRGGYNVGSLYYYVGESMPLEWTNQHACGNEWNHCEIVIQYMCNDNVRDGVTTATIPVQPSNCLNNDCNTDVRFGMHEDYDYYTNCRYRFRNKGLFTSDRNLNGQTAIYTRQNNNGARRGYECPEERDHYPYWHPTPWIDLAILTNNVSKCDYYRAESENVLGRHFCSLPDSWYHHMVSQGGNGRSGFIPNTEALCLALNNEDTPMVTFLKAEISAEHEALQAAARAEFLACETAFADCGSTNNPATCVAALPIITEDELDETCPPCPDGERLHPDDPCGSCIPASCYDSLQAINFTAYPESGCPDGFQRDEFNTLKCIRTLGCDIDQTSYATRAQTDACRTEALDGVHLVSDGVCVQRDVLAVECLEQSLPTASWTQAQSHAQAFPDVGITAPRCLANPWSRVNHLGNGMGGFTNGFNFTMPDNVNERCAMRVRYNITTGDYNGADPHNSSEVNSSLNKNNGNNPSKVNIRASYNIDLVDSEVPYENQRGYYLEQNPQVQIFDYYKFLQFCPSADLAVPNDPTRCYTSTAQTATQQAQGVYCPYPYHTLSPQHGAAGDIECRDPDTLARTNPSNNDDDFELQLAINTAQFGRTFQDRSHRFAIRPRDNELTEKCNLIHSLNVRGKRGNIVQTFPGTEYDFTPNRLHAANGDCIHFQWTGSNTNPNNNDGQGRQGTDRSNIALQEYVRGDGGRGVEGYGGFGLNGATWTTKRMEPGLEGYVWNGAPTMGDVQCPSTYPFSHPSSTTMCFKYGTGTGDVCHSMPRGSTVSEDGEVTLNECPVLYSTDPVDETRCMVTSCVNGGSNTMIARVTNWRLFEASANPTNLASLLTTIGMSDVRLDLPSVSSMEQIGTPEGELRGLWGTSHPEHLDNVTAWGFMGMTYDQLVNLATLQNVQLGGEMSELDDAGTYYNMEPHKINGAGTYNYMCTRNNNFSNRSQKGRIIVSDGPVATEPIDEQGGAITLSLSERYQGAASTQQKEIGMADVWLQAPAGSLESRTEVSMRVWASVGTVGLDNGASDVVELGPSNLAAMRRFSGVFLTPTDGATRRRAAVSGEFWVDFAIINATAVQVDITNDGLAYWRLVKEFSGENPSVTVAFSTADDGELGRLTTRVNGNNAISAVWTSISSADMLKVEAGEVWVTLVIDGVTYSGLPEVDESTGLPMTVRVPVSPSLSYGKVYFWPASEPAARACVVNGSSSTSCNLLRQEIDASISDGEALFTVGASQTQPAGGFYQVSQGSNLALIVGVTISCFIVAVAIVGGAVYFRKHPDQWSGFKAWGPRKYKALRRSLASSV</sequence>
<keyword evidence="3" id="KW-0472">Membrane</keyword>
<feature type="compositionally biased region" description="Low complexity" evidence="2">
    <location>
        <begin position="505"/>
        <end position="518"/>
    </location>
</feature>